<keyword evidence="6" id="KW-0223">Dioxygenase</keyword>
<organism evidence="6">
    <name type="scientific">Streptomyces sp. JL1001</name>
    <dbReference type="NCBI Taxonomy" id="3078227"/>
    <lineage>
        <taxon>Bacteria</taxon>
        <taxon>Bacillati</taxon>
        <taxon>Actinomycetota</taxon>
        <taxon>Actinomycetes</taxon>
        <taxon>Kitasatosporales</taxon>
        <taxon>Streptomycetaceae</taxon>
        <taxon>Streptomyces</taxon>
    </lineage>
</organism>
<dbReference type="PANTHER" id="PTHR10696:SF56">
    <property type="entry name" value="TAUD_TFDA-LIKE DOMAIN-CONTAINING PROTEIN"/>
    <property type="match status" value="1"/>
</dbReference>
<dbReference type="Gene3D" id="3.60.130.10">
    <property type="entry name" value="Clavaminate synthase-like"/>
    <property type="match status" value="1"/>
</dbReference>
<dbReference type="GO" id="GO:0051213">
    <property type="term" value="F:dioxygenase activity"/>
    <property type="evidence" value="ECO:0007669"/>
    <property type="project" value="UniProtKB-KW"/>
</dbReference>
<keyword evidence="2" id="KW-0560">Oxidoreductase</keyword>
<keyword evidence="4" id="KW-0045">Antibiotic biosynthesis</keyword>
<feature type="domain" description="TauD/TfdA-like" evidence="5">
    <location>
        <begin position="15"/>
        <end position="213"/>
    </location>
</feature>
<evidence type="ECO:0000313" key="6">
    <source>
        <dbReference type="EMBL" id="XCN15865.1"/>
    </source>
</evidence>
<dbReference type="InterPro" id="IPR050411">
    <property type="entry name" value="AlphaKG_dependent_hydroxylases"/>
</dbReference>
<dbReference type="InterPro" id="IPR042098">
    <property type="entry name" value="TauD-like_sf"/>
</dbReference>
<evidence type="ECO:0000256" key="3">
    <source>
        <dbReference type="ARBA" id="ARBA00023004"/>
    </source>
</evidence>
<reference evidence="6" key="1">
    <citation type="submission" date="2023-10" db="EMBL/GenBank/DDBJ databases">
        <title>Complete genome sequence of Streptomyces sp. JL1001.</title>
        <authorList>
            <person name="Jiang L."/>
        </authorList>
    </citation>
    <scope>NUCLEOTIDE SEQUENCE</scope>
    <source>
        <strain evidence="6">JL1001</strain>
    </source>
</reference>
<evidence type="ECO:0000259" key="5">
    <source>
        <dbReference type="Pfam" id="PF02668"/>
    </source>
</evidence>
<keyword evidence="3" id="KW-0408">Iron</keyword>
<dbReference type="InterPro" id="IPR003819">
    <property type="entry name" value="TauD/TfdA-like"/>
</dbReference>
<dbReference type="AlphaFoldDB" id="A0AAU8KHK0"/>
<dbReference type="GO" id="GO:0017000">
    <property type="term" value="P:antibiotic biosynthetic process"/>
    <property type="evidence" value="ECO:0007669"/>
    <property type="project" value="UniProtKB-KW"/>
</dbReference>
<evidence type="ECO:0000256" key="4">
    <source>
        <dbReference type="ARBA" id="ARBA00023194"/>
    </source>
</evidence>
<sequence>MLHDAMEAGDGFATFDCESEEAFLAAAQEYGVVFPHRDADERGITYLRERPGLGPERGVGFTKGPLLPHTDRPAAKVPPRVLLLWCRSSSVDGGEATVLRGTDVAASLGERNPDALKAYCEDDAAIFRTGGEEMVSPIFRMVDGAVAEVRLRFDPYVYFAPNAARALPALERAFEETEIAFSLAPGKGYAIRNDLWFHGRRAYSGNREMLRIMIGSSHASSRNAGPGTR</sequence>
<dbReference type="EMBL" id="CP136798">
    <property type="protein sequence ID" value="XCN15865.1"/>
    <property type="molecule type" value="Genomic_DNA"/>
</dbReference>
<dbReference type="RefSeq" id="WP_100559471.1">
    <property type="nucleotide sequence ID" value="NZ_CP136798.1"/>
</dbReference>
<comment type="cofactor">
    <cofactor evidence="1">
        <name>Fe(2+)</name>
        <dbReference type="ChEBI" id="CHEBI:29033"/>
    </cofactor>
</comment>
<name>A0AAU8KHK0_9ACTN</name>
<accession>A0AAU8KHK0</accession>
<evidence type="ECO:0000256" key="2">
    <source>
        <dbReference type="ARBA" id="ARBA00023002"/>
    </source>
</evidence>
<dbReference type="SUPFAM" id="SSF51197">
    <property type="entry name" value="Clavaminate synthase-like"/>
    <property type="match status" value="1"/>
</dbReference>
<dbReference type="PANTHER" id="PTHR10696">
    <property type="entry name" value="GAMMA-BUTYROBETAINE HYDROXYLASE-RELATED"/>
    <property type="match status" value="1"/>
</dbReference>
<dbReference type="Pfam" id="PF02668">
    <property type="entry name" value="TauD"/>
    <property type="match status" value="1"/>
</dbReference>
<gene>
    <name evidence="6" type="ORF">R1Y80_20495</name>
</gene>
<protein>
    <submittedName>
        <fullName evidence="6">TauD/TfdA family dioxygenase</fullName>
    </submittedName>
</protein>
<evidence type="ECO:0000256" key="1">
    <source>
        <dbReference type="ARBA" id="ARBA00001954"/>
    </source>
</evidence>
<proteinExistence type="predicted"/>